<dbReference type="GO" id="GO:0016757">
    <property type="term" value="F:glycosyltransferase activity"/>
    <property type="evidence" value="ECO:0007669"/>
    <property type="project" value="InterPro"/>
</dbReference>
<dbReference type="AlphaFoldDB" id="A0A2T6AJV5"/>
<keyword evidence="4" id="KW-1185">Reference proteome</keyword>
<name>A0A2T6AJV5_9FLAO</name>
<dbReference type="Pfam" id="PF13439">
    <property type="entry name" value="Glyco_transf_4"/>
    <property type="match status" value="1"/>
</dbReference>
<dbReference type="Pfam" id="PF00534">
    <property type="entry name" value="Glycos_transf_1"/>
    <property type="match status" value="1"/>
</dbReference>
<dbReference type="InterPro" id="IPR028098">
    <property type="entry name" value="Glyco_trans_4-like_N"/>
</dbReference>
<evidence type="ECO:0000259" key="1">
    <source>
        <dbReference type="Pfam" id="PF00534"/>
    </source>
</evidence>
<sequence>MKILQLIDTLNPGGAERMALNYFLSLKNYKITSFLVVTRKKGILSEQLEDDSDFHFLNKRSRFDFKALNSLRNIIKKERVDVVHAHGSSWFFAVLCKLSGCKFKLIWHDHYGNSEFVNKRNKQPLKFFSRHFDGIITVNRNLEKWSVQKLEFNKRIIFLPNFIITGSGPIEKLKGDFEFNLVCTSNFRPQKNHLLLLKAFSMLNSKFSVALHLFGVNFQDDYSNAIIKEIEAMEGVYYYGQVNNISRFLRSADIGILFSNSEGLPLALLEYASEKLAVVCTDVGHCKEIVGDYAKLVSPNQPSLLADSIEEYLNDDGLRKTEAKKLHLRIKELYSEKTIVDEYLSFLKKV</sequence>
<dbReference type="RefSeq" id="WP_108170037.1">
    <property type="nucleotide sequence ID" value="NZ_QBKQ01000001.1"/>
</dbReference>
<dbReference type="InterPro" id="IPR001296">
    <property type="entry name" value="Glyco_trans_1"/>
</dbReference>
<feature type="domain" description="Glycosyltransferase subfamily 4-like N-terminal" evidence="2">
    <location>
        <begin position="12"/>
        <end position="163"/>
    </location>
</feature>
<evidence type="ECO:0000313" key="4">
    <source>
        <dbReference type="Proteomes" id="UP000244174"/>
    </source>
</evidence>
<protein>
    <submittedName>
        <fullName evidence="3">Glycosyltransferase involved in cell wall biosynthesis</fullName>
    </submittedName>
</protein>
<accession>A0A2T6AJV5</accession>
<evidence type="ECO:0000313" key="3">
    <source>
        <dbReference type="EMBL" id="PTX44056.1"/>
    </source>
</evidence>
<gene>
    <name evidence="3" type="ORF">C8P64_0026</name>
</gene>
<dbReference type="Proteomes" id="UP000244174">
    <property type="component" value="Unassembled WGS sequence"/>
</dbReference>
<dbReference type="OrthoDB" id="823685at2"/>
<proteinExistence type="predicted"/>
<evidence type="ECO:0000259" key="2">
    <source>
        <dbReference type="Pfam" id="PF13439"/>
    </source>
</evidence>
<dbReference type="EMBL" id="QBKQ01000001">
    <property type="protein sequence ID" value="PTX44056.1"/>
    <property type="molecule type" value="Genomic_DNA"/>
</dbReference>
<keyword evidence="3" id="KW-0808">Transferase</keyword>
<dbReference type="SUPFAM" id="SSF53756">
    <property type="entry name" value="UDP-Glycosyltransferase/glycogen phosphorylase"/>
    <property type="match status" value="1"/>
</dbReference>
<dbReference type="Gene3D" id="3.40.50.2000">
    <property type="entry name" value="Glycogen Phosphorylase B"/>
    <property type="match status" value="2"/>
</dbReference>
<dbReference type="PANTHER" id="PTHR12526">
    <property type="entry name" value="GLYCOSYLTRANSFERASE"/>
    <property type="match status" value="1"/>
</dbReference>
<organism evidence="3 4">
    <name type="scientific">Christiangramia gaetbulicola</name>
    <dbReference type="NCBI Taxonomy" id="703340"/>
    <lineage>
        <taxon>Bacteria</taxon>
        <taxon>Pseudomonadati</taxon>
        <taxon>Bacteroidota</taxon>
        <taxon>Flavobacteriia</taxon>
        <taxon>Flavobacteriales</taxon>
        <taxon>Flavobacteriaceae</taxon>
        <taxon>Christiangramia</taxon>
    </lineage>
</organism>
<feature type="domain" description="Glycosyl transferase family 1" evidence="1">
    <location>
        <begin position="181"/>
        <end position="320"/>
    </location>
</feature>
<reference evidence="3 4" key="1">
    <citation type="submission" date="2018-04" db="EMBL/GenBank/DDBJ databases">
        <title>Genomic Encyclopedia of Archaeal and Bacterial Type Strains, Phase II (KMG-II): from individual species to whole genera.</title>
        <authorList>
            <person name="Goeker M."/>
        </authorList>
    </citation>
    <scope>NUCLEOTIDE SEQUENCE [LARGE SCALE GENOMIC DNA]</scope>
    <source>
        <strain evidence="3 4">DSM 23082</strain>
    </source>
</reference>
<comment type="caution">
    <text evidence="3">The sequence shown here is derived from an EMBL/GenBank/DDBJ whole genome shotgun (WGS) entry which is preliminary data.</text>
</comment>